<sequence length="163" mass="19198">MQRIRETDVVISTFIDYFRIPNDIPNYISCQACHNVDRRIACLEKSMKEDIKFPNFIPYIQKHEFEALLFSSNTGFENFYEQEVFEQTAGIIHKYNNPEEINTHPDTAPSKRLIDIMKTCNKSYKKLTHGNWIAQKVGIETMLKKCPRFRNWVESLVEIASED</sequence>
<protein>
    <recommendedName>
        <fullName evidence="2">DUF4276 family protein</fullName>
    </recommendedName>
</protein>
<organism evidence="1">
    <name type="scientific">termite gut metagenome</name>
    <dbReference type="NCBI Taxonomy" id="433724"/>
    <lineage>
        <taxon>unclassified sequences</taxon>
        <taxon>metagenomes</taxon>
        <taxon>organismal metagenomes</taxon>
    </lineage>
</organism>
<reference evidence="1" key="1">
    <citation type="submission" date="2019-03" db="EMBL/GenBank/DDBJ databases">
        <title>Single cell metagenomics reveals metabolic interactions within the superorganism composed of flagellate Streblomastix strix and complex community of Bacteroidetes bacteria on its surface.</title>
        <authorList>
            <person name="Treitli S.C."/>
            <person name="Kolisko M."/>
            <person name="Husnik F."/>
            <person name="Keeling P."/>
            <person name="Hampl V."/>
        </authorList>
    </citation>
    <scope>NUCLEOTIDE SEQUENCE</scope>
    <source>
        <strain evidence="1">STM</strain>
    </source>
</reference>
<name>A0A5J4T2A5_9ZZZZ</name>
<dbReference type="InterPro" id="IPR025455">
    <property type="entry name" value="DUF4276"/>
</dbReference>
<evidence type="ECO:0000313" key="1">
    <source>
        <dbReference type="EMBL" id="KAA6351773.1"/>
    </source>
</evidence>
<dbReference type="Pfam" id="PF14103">
    <property type="entry name" value="DUF4276"/>
    <property type="match status" value="1"/>
</dbReference>
<dbReference type="EMBL" id="SNRY01000009">
    <property type="protein sequence ID" value="KAA6351773.1"/>
    <property type="molecule type" value="Genomic_DNA"/>
</dbReference>
<comment type="caution">
    <text evidence="1">The sequence shown here is derived from an EMBL/GenBank/DDBJ whole genome shotgun (WGS) entry which is preliminary data.</text>
</comment>
<gene>
    <name evidence="1" type="ORF">EZS27_000898</name>
</gene>
<evidence type="ECO:0008006" key="2">
    <source>
        <dbReference type="Google" id="ProtNLM"/>
    </source>
</evidence>
<dbReference type="AlphaFoldDB" id="A0A5J4T2A5"/>
<accession>A0A5J4T2A5</accession>
<proteinExistence type="predicted"/>